<reference evidence="16" key="1">
    <citation type="submission" date="2017-09" db="EMBL/GenBank/DDBJ databases">
        <title>FDA dAtabase for Regulatory Grade micrObial Sequences (FDA-ARGOS): Supporting development and validation of Infectious Disease Dx tests.</title>
        <authorList>
            <person name="Minogue T."/>
            <person name="Wolcott M."/>
            <person name="Wasieloski L."/>
            <person name="Aguilar W."/>
            <person name="Moore D."/>
            <person name="Tallon L."/>
            <person name="Sadzewicz L."/>
            <person name="Ott S."/>
            <person name="Zhao X."/>
            <person name="Nagaraj S."/>
            <person name="Vavikolanu K."/>
            <person name="Aluvathingal J."/>
            <person name="Nadendla S."/>
            <person name="Sichtig H."/>
        </authorList>
    </citation>
    <scope>NUCLEOTIDE SEQUENCE [LARGE SCALE GENOMIC DNA]</scope>
    <source>
        <strain evidence="16">FDAARGOS_390</strain>
    </source>
</reference>
<comment type="cofactor">
    <cofactor evidence="12">
        <name>Zn(2+)</name>
        <dbReference type="ChEBI" id="CHEBI:29105"/>
    </cofactor>
    <text evidence="12">Binds 1 zinc ion per subunit.</text>
</comment>
<dbReference type="Gene3D" id="1.10.10.10">
    <property type="entry name" value="Winged helix-like DNA-binding domain superfamily/Winged helix DNA-binding domain"/>
    <property type="match status" value="1"/>
</dbReference>
<comment type="subcellular location">
    <subcellularLocation>
        <location evidence="1 14">Cytoplasm</location>
    </subcellularLocation>
</comment>
<dbReference type="Gene3D" id="3.30.1490.190">
    <property type="match status" value="1"/>
</dbReference>
<organism evidence="15 16">
    <name type="scientific">Burkholderia gladioli</name>
    <name type="common">Pseudomonas marginata</name>
    <name type="synonym">Phytomonas marginata</name>
    <dbReference type="NCBI Taxonomy" id="28095"/>
    <lineage>
        <taxon>Bacteria</taxon>
        <taxon>Pseudomonadati</taxon>
        <taxon>Pseudomonadota</taxon>
        <taxon>Betaproteobacteria</taxon>
        <taxon>Burkholderiales</taxon>
        <taxon>Burkholderiaceae</taxon>
        <taxon>Burkholderia</taxon>
    </lineage>
</organism>
<dbReference type="PANTHER" id="PTHR33202">
    <property type="entry name" value="ZINC UPTAKE REGULATION PROTEIN"/>
    <property type="match status" value="1"/>
</dbReference>
<dbReference type="InterPro" id="IPR043135">
    <property type="entry name" value="Fur_C"/>
</dbReference>
<feature type="binding site" evidence="12">
    <location>
        <position position="137"/>
    </location>
    <ligand>
        <name>Zn(2+)</name>
        <dbReference type="ChEBI" id="CHEBI:29105"/>
    </ligand>
</feature>
<sequence length="163" mass="17543">MPMPVLEQLQGAGLRATLPRVKVLEFFAAAGPRHVSAEDVFRHLMAEKIDIGLATVYRVLSQFVEAGILTSGTLDGNRHVFELNDGKRHDHIICLSCGKVDEFSDPLIDGREKAAADALGYLLTGHHLVLHGYCADCRPKQRPAPGEAALAGAAGHEDRQGAV</sequence>
<dbReference type="GO" id="GO:0045892">
    <property type="term" value="P:negative regulation of DNA-templated transcription"/>
    <property type="evidence" value="ECO:0007669"/>
    <property type="project" value="TreeGrafter"/>
</dbReference>
<comment type="similarity">
    <text evidence="2 14">Belongs to the Fur family.</text>
</comment>
<dbReference type="FunFam" id="1.10.10.10:FF:000007">
    <property type="entry name" value="Ferric uptake regulation protein"/>
    <property type="match status" value="1"/>
</dbReference>
<keyword evidence="5 14" id="KW-0963">Cytoplasm</keyword>
<evidence type="ECO:0000256" key="11">
    <source>
        <dbReference type="ARBA" id="ARBA00023163"/>
    </source>
</evidence>
<accession>A0A2A7SG80</accession>
<keyword evidence="13 14" id="KW-0408">Iron</keyword>
<dbReference type="InterPro" id="IPR036390">
    <property type="entry name" value="WH_DNA-bd_sf"/>
</dbReference>
<comment type="subunit">
    <text evidence="3 14">Homodimer.</text>
</comment>
<keyword evidence="8 12" id="KW-0862">Zinc</keyword>
<dbReference type="InterPro" id="IPR036388">
    <property type="entry name" value="WH-like_DNA-bd_sf"/>
</dbReference>
<keyword evidence="10 14" id="KW-0238">DNA-binding</keyword>
<keyword evidence="11 14" id="KW-0804">Transcription</keyword>
<evidence type="ECO:0000256" key="3">
    <source>
        <dbReference type="ARBA" id="ARBA00011738"/>
    </source>
</evidence>
<proteinExistence type="inferred from homology"/>
<name>A0A2A7SG80_BURGA</name>
<keyword evidence="6 14" id="KW-0678">Repressor</keyword>
<evidence type="ECO:0000256" key="5">
    <source>
        <dbReference type="ARBA" id="ARBA00022490"/>
    </source>
</evidence>
<keyword evidence="7 12" id="KW-0479">Metal-binding</keyword>
<evidence type="ECO:0000256" key="2">
    <source>
        <dbReference type="ARBA" id="ARBA00007957"/>
    </source>
</evidence>
<evidence type="ECO:0000313" key="16">
    <source>
        <dbReference type="Proteomes" id="UP000220629"/>
    </source>
</evidence>
<dbReference type="SUPFAM" id="SSF46785">
    <property type="entry name" value="Winged helix' DNA-binding domain"/>
    <property type="match status" value="1"/>
</dbReference>
<gene>
    <name evidence="14" type="primary">fur</name>
    <name evidence="15" type="ORF">CRM94_11310</name>
</gene>
<evidence type="ECO:0000256" key="10">
    <source>
        <dbReference type="ARBA" id="ARBA00023125"/>
    </source>
</evidence>
<feature type="binding site" evidence="13">
    <location>
        <position position="90"/>
    </location>
    <ligand>
        <name>Fe cation</name>
        <dbReference type="ChEBI" id="CHEBI:24875"/>
    </ligand>
</feature>
<evidence type="ECO:0000256" key="8">
    <source>
        <dbReference type="ARBA" id="ARBA00022833"/>
    </source>
</evidence>
<evidence type="ECO:0000256" key="13">
    <source>
        <dbReference type="PIRSR" id="PIRSR602481-2"/>
    </source>
</evidence>
<comment type="caution">
    <text evidence="15">The sequence shown here is derived from an EMBL/GenBank/DDBJ whole genome shotgun (WGS) entry which is preliminary data.</text>
</comment>
<dbReference type="AlphaFoldDB" id="A0A2A7SG80"/>
<dbReference type="GO" id="GO:0008270">
    <property type="term" value="F:zinc ion binding"/>
    <property type="evidence" value="ECO:0007669"/>
    <property type="project" value="TreeGrafter"/>
</dbReference>
<dbReference type="RefSeq" id="WP_047839638.1">
    <property type="nucleotide sequence ID" value="NZ_CADEPP010000014.1"/>
</dbReference>
<feature type="binding site" evidence="12">
    <location>
        <position position="94"/>
    </location>
    <ligand>
        <name>Zn(2+)</name>
        <dbReference type="ChEBI" id="CHEBI:29105"/>
    </ligand>
</feature>
<dbReference type="EMBL" id="PDDY01000001">
    <property type="protein sequence ID" value="PEH42694.1"/>
    <property type="molecule type" value="Genomic_DNA"/>
</dbReference>
<dbReference type="Proteomes" id="UP000220629">
    <property type="component" value="Unassembled WGS sequence"/>
</dbReference>
<evidence type="ECO:0000256" key="14">
    <source>
        <dbReference type="RuleBase" id="RU364037"/>
    </source>
</evidence>
<evidence type="ECO:0000256" key="1">
    <source>
        <dbReference type="ARBA" id="ARBA00004496"/>
    </source>
</evidence>
<feature type="binding site" evidence="12">
    <location>
        <position position="97"/>
    </location>
    <ligand>
        <name>Zn(2+)</name>
        <dbReference type="ChEBI" id="CHEBI:29105"/>
    </ligand>
</feature>
<feature type="binding site" evidence="12">
    <location>
        <position position="134"/>
    </location>
    <ligand>
        <name>Zn(2+)</name>
        <dbReference type="ChEBI" id="CHEBI:29105"/>
    </ligand>
</feature>
<protein>
    <recommendedName>
        <fullName evidence="4 14">Ferric uptake regulation protein</fullName>
    </recommendedName>
</protein>
<evidence type="ECO:0000256" key="9">
    <source>
        <dbReference type="ARBA" id="ARBA00023015"/>
    </source>
</evidence>
<evidence type="ECO:0000313" key="15">
    <source>
        <dbReference type="EMBL" id="PEH42694.1"/>
    </source>
</evidence>
<comment type="cofactor">
    <cofactor evidence="13">
        <name>Mn(2+)</name>
        <dbReference type="ChEBI" id="CHEBI:29035"/>
    </cofactor>
    <cofactor evidence="13">
        <name>Fe(2+)</name>
        <dbReference type="ChEBI" id="CHEBI:29033"/>
    </cofactor>
    <text evidence="13">Binds 1 Mn(2+) or Fe(2+) ion per subunit.</text>
</comment>
<dbReference type="GO" id="GO:0005829">
    <property type="term" value="C:cytosol"/>
    <property type="evidence" value="ECO:0007669"/>
    <property type="project" value="TreeGrafter"/>
</dbReference>
<evidence type="ECO:0000256" key="4">
    <source>
        <dbReference type="ARBA" id="ARBA00020910"/>
    </source>
</evidence>
<evidence type="ECO:0000256" key="12">
    <source>
        <dbReference type="PIRSR" id="PIRSR602481-1"/>
    </source>
</evidence>
<feature type="binding site" evidence="13">
    <location>
        <position position="126"/>
    </location>
    <ligand>
        <name>Fe cation</name>
        <dbReference type="ChEBI" id="CHEBI:24875"/>
    </ligand>
</feature>
<dbReference type="InterPro" id="IPR002481">
    <property type="entry name" value="FUR"/>
</dbReference>
<keyword evidence="9 14" id="KW-0805">Transcription regulation</keyword>
<dbReference type="PANTHER" id="PTHR33202:SF2">
    <property type="entry name" value="FERRIC UPTAKE REGULATION PROTEIN"/>
    <property type="match status" value="1"/>
</dbReference>
<dbReference type="CDD" id="cd07153">
    <property type="entry name" value="Fur_like"/>
    <property type="match status" value="1"/>
</dbReference>
<dbReference type="GO" id="GO:0003700">
    <property type="term" value="F:DNA-binding transcription factor activity"/>
    <property type="evidence" value="ECO:0007669"/>
    <property type="project" value="UniProtKB-UniRule"/>
</dbReference>
<dbReference type="GO" id="GO:0000976">
    <property type="term" value="F:transcription cis-regulatory region binding"/>
    <property type="evidence" value="ECO:0007669"/>
    <property type="project" value="TreeGrafter"/>
</dbReference>
<dbReference type="GO" id="GO:1900705">
    <property type="term" value="P:negative regulation of siderophore biosynthetic process"/>
    <property type="evidence" value="ECO:0007669"/>
    <property type="project" value="TreeGrafter"/>
</dbReference>
<evidence type="ECO:0000256" key="7">
    <source>
        <dbReference type="ARBA" id="ARBA00022723"/>
    </source>
</evidence>
<dbReference type="Pfam" id="PF01475">
    <property type="entry name" value="FUR"/>
    <property type="match status" value="1"/>
</dbReference>
<evidence type="ECO:0000256" key="6">
    <source>
        <dbReference type="ARBA" id="ARBA00022491"/>
    </source>
</evidence>